<dbReference type="PANTHER" id="PTHR12387:SF0">
    <property type="entry name" value="26S PROTEASOME NON-ATPASE REGULATORY SUBUNIT 8"/>
    <property type="match status" value="1"/>
</dbReference>
<comment type="similarity">
    <text evidence="1">Belongs to the proteasome subunit S14 family.</text>
</comment>
<evidence type="ECO:0000313" key="6">
    <source>
        <dbReference type="Proteomes" id="UP000276776"/>
    </source>
</evidence>
<evidence type="ECO:0000313" key="7">
    <source>
        <dbReference type="WBParaSite" id="TCLT_0000907801-mRNA-1"/>
    </source>
</evidence>
<dbReference type="Proteomes" id="UP000276776">
    <property type="component" value="Unassembled WGS sequence"/>
</dbReference>
<dbReference type="AlphaFoldDB" id="A0A0N5D7M6"/>
<sequence>MEMEWKKLMADWKKENKNLESIGLKLKQLKELMNNADALRGLSHETIILIHRDVFEIEVLYAILRSDLDSFQQAINVVLSFYKSYSSSEKWPNKWLMIGLNLMYLLATNQHPEFHMLLEQIDEEIQQNNPYIHIPLTLEQSVMEGAYHKILLTKKNIPSPYYTLFMHMSMNTIREEIAACVESAFIQITQRDAAKLLLFNDVHELMPFAEKVILTCW</sequence>
<proteinExistence type="inferred from homology"/>
<keyword evidence="6" id="KW-1185">Reference proteome</keyword>
<protein>
    <recommendedName>
        <fullName evidence="2">26S proteasome non-ATPase regulatory subunit 8</fullName>
    </recommendedName>
</protein>
<dbReference type="GO" id="GO:0005829">
    <property type="term" value="C:cytosol"/>
    <property type="evidence" value="ECO:0007669"/>
    <property type="project" value="TreeGrafter"/>
</dbReference>
<dbReference type="InterPro" id="IPR006746">
    <property type="entry name" value="26S_Psome_Rpn12"/>
</dbReference>
<dbReference type="OMA" id="CVESAFI"/>
<organism evidence="7">
    <name type="scientific">Thelazia callipaeda</name>
    <name type="common">Oriental eyeworm</name>
    <name type="synonym">Parasitic nematode</name>
    <dbReference type="NCBI Taxonomy" id="103827"/>
    <lineage>
        <taxon>Eukaryota</taxon>
        <taxon>Metazoa</taxon>
        <taxon>Ecdysozoa</taxon>
        <taxon>Nematoda</taxon>
        <taxon>Chromadorea</taxon>
        <taxon>Rhabditida</taxon>
        <taxon>Spirurina</taxon>
        <taxon>Spiruromorpha</taxon>
        <taxon>Thelazioidea</taxon>
        <taxon>Thelaziidae</taxon>
        <taxon>Thelazia</taxon>
    </lineage>
</organism>
<keyword evidence="3" id="KW-0647">Proteasome</keyword>
<evidence type="ECO:0000313" key="5">
    <source>
        <dbReference type="EMBL" id="VDN06669.1"/>
    </source>
</evidence>
<evidence type="ECO:0000256" key="3">
    <source>
        <dbReference type="ARBA" id="ARBA00022942"/>
    </source>
</evidence>
<gene>
    <name evidence="5" type="ORF">TCLT_LOCUS9067</name>
</gene>
<dbReference type="GO" id="GO:0005634">
    <property type="term" value="C:nucleus"/>
    <property type="evidence" value="ECO:0007669"/>
    <property type="project" value="TreeGrafter"/>
</dbReference>
<dbReference type="Pfam" id="PF10075">
    <property type="entry name" value="CSN8_PSD8_EIF3K"/>
    <property type="match status" value="1"/>
</dbReference>
<evidence type="ECO:0000256" key="2">
    <source>
        <dbReference type="ARBA" id="ARBA00014939"/>
    </source>
</evidence>
<dbReference type="WBParaSite" id="TCLT_0000907801-mRNA-1">
    <property type="protein sequence ID" value="TCLT_0000907801-mRNA-1"/>
    <property type="gene ID" value="TCLT_0000907801"/>
</dbReference>
<evidence type="ECO:0000256" key="1">
    <source>
        <dbReference type="ARBA" id="ARBA00009627"/>
    </source>
</evidence>
<reference evidence="7" key="1">
    <citation type="submission" date="2017-02" db="UniProtKB">
        <authorList>
            <consortium name="WormBaseParasite"/>
        </authorList>
    </citation>
    <scope>IDENTIFICATION</scope>
</reference>
<dbReference type="STRING" id="103827.A0A0N5D7M6"/>
<reference evidence="5 6" key="2">
    <citation type="submission" date="2018-11" db="EMBL/GenBank/DDBJ databases">
        <authorList>
            <consortium name="Pathogen Informatics"/>
        </authorList>
    </citation>
    <scope>NUCLEOTIDE SEQUENCE [LARGE SCALE GENOMIC DNA]</scope>
</reference>
<dbReference type="Gene3D" id="1.25.40.990">
    <property type="match status" value="1"/>
</dbReference>
<dbReference type="PANTHER" id="PTHR12387">
    <property type="entry name" value="26S PROTEASOME NON-ATPASE REGULATORY SUBUNIT 8"/>
    <property type="match status" value="1"/>
</dbReference>
<feature type="domain" description="PCI" evidence="4">
    <location>
        <begin position="70"/>
        <end position="217"/>
    </location>
</feature>
<dbReference type="EMBL" id="UYYF01004726">
    <property type="protein sequence ID" value="VDN06669.1"/>
    <property type="molecule type" value="Genomic_DNA"/>
</dbReference>
<dbReference type="InterPro" id="IPR033464">
    <property type="entry name" value="CSN8_PSD8_EIF3K"/>
</dbReference>
<dbReference type="GO" id="GO:0008541">
    <property type="term" value="C:proteasome regulatory particle, lid subcomplex"/>
    <property type="evidence" value="ECO:0007669"/>
    <property type="project" value="TreeGrafter"/>
</dbReference>
<dbReference type="OrthoDB" id="409122at2759"/>
<evidence type="ECO:0000259" key="4">
    <source>
        <dbReference type="PROSITE" id="PS50250"/>
    </source>
</evidence>
<name>A0A0N5D7M6_THECL</name>
<accession>A0A0N5D7M6</accession>
<dbReference type="InterPro" id="IPR000717">
    <property type="entry name" value="PCI_dom"/>
</dbReference>
<dbReference type="PROSITE" id="PS50250">
    <property type="entry name" value="PCI"/>
    <property type="match status" value="1"/>
</dbReference>
<dbReference type="GO" id="GO:0043161">
    <property type="term" value="P:proteasome-mediated ubiquitin-dependent protein catabolic process"/>
    <property type="evidence" value="ECO:0007669"/>
    <property type="project" value="TreeGrafter"/>
</dbReference>